<name>A0A7Y0R9X2_9GAMM</name>
<evidence type="ECO:0000259" key="1">
    <source>
        <dbReference type="Pfam" id="PF18598"/>
    </source>
</evidence>
<evidence type="ECO:0000313" key="2">
    <source>
        <dbReference type="EMBL" id="NMT62985.1"/>
    </source>
</evidence>
<dbReference type="Pfam" id="PF18598">
    <property type="entry name" value="TetR_C_36"/>
    <property type="match status" value="1"/>
</dbReference>
<reference evidence="2 3" key="1">
    <citation type="submission" date="2020-04" db="EMBL/GenBank/DDBJ databases">
        <title>Marinobacter oceani sp. nov., isolated from marine solar saltern.</title>
        <authorList>
            <person name="Chen X.-Y."/>
        </authorList>
    </citation>
    <scope>NUCLEOTIDE SEQUENCE [LARGE SCALE GENOMIC DNA]</scope>
    <source>
        <strain evidence="2 3">W62</strain>
    </source>
</reference>
<organism evidence="2 3">
    <name type="scientific">Marinobacter orientalis</name>
    <dbReference type="NCBI Taxonomy" id="1928859"/>
    <lineage>
        <taxon>Bacteria</taxon>
        <taxon>Pseudomonadati</taxon>
        <taxon>Pseudomonadota</taxon>
        <taxon>Gammaproteobacteria</taxon>
        <taxon>Pseudomonadales</taxon>
        <taxon>Marinobacteraceae</taxon>
        <taxon>Marinobacter</taxon>
    </lineage>
</organism>
<feature type="domain" description="QsdR TetR regulatory C-terminal" evidence="1">
    <location>
        <begin position="113"/>
        <end position="220"/>
    </location>
</feature>
<dbReference type="InterPro" id="IPR041485">
    <property type="entry name" value="TetR_C_36"/>
</dbReference>
<gene>
    <name evidence="2" type="ORF">HIU99_05170</name>
</gene>
<dbReference type="EMBL" id="JABCKY010000001">
    <property type="protein sequence ID" value="NMT62985.1"/>
    <property type="molecule type" value="Genomic_DNA"/>
</dbReference>
<dbReference type="Gene3D" id="1.10.357.10">
    <property type="entry name" value="Tetracycline Repressor, domain 2"/>
    <property type="match status" value="1"/>
</dbReference>
<comment type="caution">
    <text evidence="2">The sequence shown here is derived from an EMBL/GenBank/DDBJ whole genome shotgun (WGS) entry which is preliminary data.</text>
</comment>
<dbReference type="AlphaFoldDB" id="A0A7Y0R9X2"/>
<proteinExistence type="predicted"/>
<dbReference type="Proteomes" id="UP000567186">
    <property type="component" value="Unassembled WGS sequence"/>
</dbReference>
<accession>A0A7Y0R9X2</accession>
<evidence type="ECO:0000313" key="3">
    <source>
        <dbReference type="Proteomes" id="UP000567186"/>
    </source>
</evidence>
<keyword evidence="3" id="KW-1185">Reference proteome</keyword>
<sequence length="228" mass="25535">MVGITRACAGSDLFGNGRPCALTIEYKSPAYEVPVAADLSSTRATPEDVVRHARRLWLKGERIHLASLSEELNIGRATLFRWIGNKDLLMGEVLWSLYDSVRQDAIRHTSGHGVDYVVGVFRYINSILLHSQPLRRFIHDDPEYALKMLTSSRSTLHSRTVEANTRMLKEQVAAGYIQPPMNLESLSYFMVRLAESCLYADIIGGREPRDEELEDACTAVRILLGGKA</sequence>
<protein>
    <submittedName>
        <fullName evidence="2">Transcriptional regulator</fullName>
    </submittedName>
</protein>